<organism evidence="4 5">
    <name type="scientific">Panthera leo</name>
    <name type="common">Lion</name>
    <dbReference type="NCBI Taxonomy" id="9689"/>
    <lineage>
        <taxon>Eukaryota</taxon>
        <taxon>Metazoa</taxon>
        <taxon>Chordata</taxon>
        <taxon>Craniata</taxon>
        <taxon>Vertebrata</taxon>
        <taxon>Euteleostomi</taxon>
        <taxon>Mammalia</taxon>
        <taxon>Eutheria</taxon>
        <taxon>Laurasiatheria</taxon>
        <taxon>Carnivora</taxon>
        <taxon>Feliformia</taxon>
        <taxon>Felidae</taxon>
        <taxon>Pantherinae</taxon>
        <taxon>Panthera</taxon>
    </lineage>
</organism>
<evidence type="ECO:0000313" key="5">
    <source>
        <dbReference type="Proteomes" id="UP000694399"/>
    </source>
</evidence>
<dbReference type="AlphaFoldDB" id="A0A8C9D004"/>
<sequence>MPTREDSSLGGSCLSAWAQEFVNSKTQPGNVVVFIKPTCSYHRRIQELLSQLSSQKDFWNLLIITATSYTIKIQNYLQQLTRARKVPWVFIGKDWCKCSCCGTSVMQDGCPGNKSVLTCSEYEQK</sequence>
<feature type="domain" description="Glutaredoxin" evidence="3">
    <location>
        <begin position="31"/>
        <end position="93"/>
    </location>
</feature>
<evidence type="ECO:0000256" key="1">
    <source>
        <dbReference type="ARBA" id="ARBA00022448"/>
    </source>
</evidence>
<dbReference type="SUPFAM" id="SSF52833">
    <property type="entry name" value="Thioredoxin-like"/>
    <property type="match status" value="1"/>
</dbReference>
<dbReference type="Ensembl" id="ENSPLOT00000005260.1">
    <property type="protein sequence ID" value="ENSPLOP00000004770.1"/>
    <property type="gene ID" value="ENSPLOG00000003488.1"/>
</dbReference>
<evidence type="ECO:0000313" key="4">
    <source>
        <dbReference type="Ensembl" id="ENSPLOP00000004770.1"/>
    </source>
</evidence>
<keyword evidence="2" id="KW-0249">Electron transport</keyword>
<proteinExistence type="predicted"/>
<protein>
    <recommendedName>
        <fullName evidence="3">Glutaredoxin domain-containing protein</fullName>
    </recommendedName>
</protein>
<evidence type="ECO:0000259" key="3">
    <source>
        <dbReference type="Pfam" id="PF00462"/>
    </source>
</evidence>
<reference evidence="4" key="1">
    <citation type="journal article" date="2019" name="bioRxiv">
        <title>Long live the king: chromosome-level assembly of the lion (Panthera leo) using linked-read, Hi-C, and long read data.</title>
        <authorList>
            <person name="Armstrong E.E."/>
            <person name="Taylor R.W."/>
            <person name="Miller D.E."/>
            <person name="Kaelin C."/>
            <person name="Barsh G."/>
            <person name="Hadly E.A."/>
            <person name="Petrov D."/>
        </authorList>
    </citation>
    <scope>NUCLEOTIDE SEQUENCE [LARGE SCALE GENOMIC DNA]</scope>
</reference>
<dbReference type="PROSITE" id="PS51354">
    <property type="entry name" value="GLUTAREDOXIN_2"/>
    <property type="match status" value="1"/>
</dbReference>
<dbReference type="GO" id="GO:0015038">
    <property type="term" value="F:glutathione disulfide oxidoreductase activity"/>
    <property type="evidence" value="ECO:0007669"/>
    <property type="project" value="TreeGrafter"/>
</dbReference>
<dbReference type="InterPro" id="IPR036249">
    <property type="entry name" value="Thioredoxin-like_sf"/>
</dbReference>
<reference evidence="4" key="3">
    <citation type="submission" date="2025-09" db="UniProtKB">
        <authorList>
            <consortium name="Ensembl"/>
        </authorList>
    </citation>
    <scope>IDENTIFICATION</scope>
</reference>
<keyword evidence="5" id="KW-1185">Reference proteome</keyword>
<dbReference type="Proteomes" id="UP000694399">
    <property type="component" value="Chromosome A2"/>
</dbReference>
<dbReference type="GO" id="GO:0005739">
    <property type="term" value="C:mitochondrion"/>
    <property type="evidence" value="ECO:0007669"/>
    <property type="project" value="TreeGrafter"/>
</dbReference>
<dbReference type="Gene3D" id="3.40.30.10">
    <property type="entry name" value="Glutaredoxin"/>
    <property type="match status" value="1"/>
</dbReference>
<dbReference type="InterPro" id="IPR002109">
    <property type="entry name" value="Glutaredoxin"/>
</dbReference>
<name>A0A8C9D004_PANLE</name>
<dbReference type="PANTHER" id="PTHR46185:SF1">
    <property type="entry name" value="GLUTAREDOXIN-1"/>
    <property type="match status" value="1"/>
</dbReference>
<dbReference type="InterPro" id="IPR047185">
    <property type="entry name" value="GLRX1"/>
</dbReference>
<accession>A0A8C9D004</accession>
<reference evidence="4" key="2">
    <citation type="submission" date="2025-08" db="UniProtKB">
        <authorList>
            <consortium name="Ensembl"/>
        </authorList>
    </citation>
    <scope>IDENTIFICATION</scope>
</reference>
<dbReference type="PANTHER" id="PTHR46185">
    <property type="entry name" value="GLUTAREDOXIN-1"/>
    <property type="match status" value="1"/>
</dbReference>
<keyword evidence="1" id="KW-0813">Transport</keyword>
<dbReference type="GeneTree" id="ENSGT00900000141068"/>
<dbReference type="OMA" id="WNLLIIT"/>
<dbReference type="InterPro" id="IPR014025">
    <property type="entry name" value="Glutaredoxin_subgr"/>
</dbReference>
<evidence type="ECO:0000256" key="2">
    <source>
        <dbReference type="ARBA" id="ARBA00022982"/>
    </source>
</evidence>
<dbReference type="Pfam" id="PF00462">
    <property type="entry name" value="Glutaredoxin"/>
    <property type="match status" value="1"/>
</dbReference>
<dbReference type="PRINTS" id="PR00160">
    <property type="entry name" value="GLUTAREDOXIN"/>
</dbReference>